<name>A0A6P8AM61_PYRGI</name>
<evidence type="ECO:0000313" key="2">
    <source>
        <dbReference type="RefSeq" id="XP_030975992.1"/>
    </source>
</evidence>
<reference evidence="2" key="1">
    <citation type="journal article" date="2019" name="Mol. Biol. Evol.">
        <title>Blast fungal genomes show frequent chromosomal changes, gene gains and losses, and effector gene turnover.</title>
        <authorList>
            <person name="Gomez Luciano L.B."/>
            <person name="Jason Tsai I."/>
            <person name="Chuma I."/>
            <person name="Tosa Y."/>
            <person name="Chen Y.H."/>
            <person name="Li J.Y."/>
            <person name="Li M.Y."/>
            <person name="Jade Lu M.Y."/>
            <person name="Nakayashiki H."/>
            <person name="Li W.H."/>
        </authorList>
    </citation>
    <scope>NUCLEOTIDE SEQUENCE</scope>
    <source>
        <strain evidence="2">NI907</strain>
    </source>
</reference>
<dbReference type="Proteomes" id="UP000515153">
    <property type="component" value="Unplaced"/>
</dbReference>
<dbReference type="AlphaFoldDB" id="A0A6P8AM61"/>
<dbReference type="GeneID" id="41967354"/>
<dbReference type="RefSeq" id="XP_030975992.1">
    <property type="nucleotide sequence ID" value="XM_031132451.1"/>
</dbReference>
<accession>A0A6P8AM61</accession>
<reference evidence="2" key="3">
    <citation type="submission" date="2025-08" db="UniProtKB">
        <authorList>
            <consortium name="RefSeq"/>
        </authorList>
    </citation>
    <scope>IDENTIFICATION</scope>
    <source>
        <strain evidence="2">NI907</strain>
    </source>
</reference>
<gene>
    <name evidence="2" type="ORF">PgNI_12503</name>
</gene>
<protein>
    <submittedName>
        <fullName evidence="2">Uncharacterized protein</fullName>
    </submittedName>
</protein>
<keyword evidence="1" id="KW-1185">Reference proteome</keyword>
<evidence type="ECO:0000313" key="1">
    <source>
        <dbReference type="Proteomes" id="UP000515153"/>
    </source>
</evidence>
<sequence>MRTLTRQISASPTTFPADGFRLHGPPCLSGFVSAWLQRLNQFALKEDNRTYPANCFLLERSSAPIWASTASGILHQLAASLAWVNSCDKLYQRSVTVIKVTFPF</sequence>
<reference evidence="2" key="2">
    <citation type="submission" date="2019-10" db="EMBL/GenBank/DDBJ databases">
        <authorList>
            <consortium name="NCBI Genome Project"/>
        </authorList>
    </citation>
    <scope>NUCLEOTIDE SEQUENCE</scope>
    <source>
        <strain evidence="2">NI907</strain>
    </source>
</reference>
<dbReference type="KEGG" id="pgri:PgNI_12503"/>
<proteinExistence type="predicted"/>
<organism evidence="1 2">
    <name type="scientific">Pyricularia grisea</name>
    <name type="common">Crabgrass-specific blast fungus</name>
    <name type="synonym">Magnaporthe grisea</name>
    <dbReference type="NCBI Taxonomy" id="148305"/>
    <lineage>
        <taxon>Eukaryota</taxon>
        <taxon>Fungi</taxon>
        <taxon>Dikarya</taxon>
        <taxon>Ascomycota</taxon>
        <taxon>Pezizomycotina</taxon>
        <taxon>Sordariomycetes</taxon>
        <taxon>Sordariomycetidae</taxon>
        <taxon>Magnaporthales</taxon>
        <taxon>Pyriculariaceae</taxon>
        <taxon>Pyricularia</taxon>
    </lineage>
</organism>